<evidence type="ECO:0000256" key="1">
    <source>
        <dbReference type="SAM" id="Phobius"/>
    </source>
</evidence>
<dbReference type="Gene3D" id="1.25.40.590">
    <property type="entry name" value="Type IV / VI secretion system, DotU"/>
    <property type="match status" value="1"/>
</dbReference>
<keyword evidence="1" id="KW-0812">Transmembrane</keyword>
<evidence type="ECO:0000313" key="4">
    <source>
        <dbReference type="Proteomes" id="UP001212996"/>
    </source>
</evidence>
<evidence type="ECO:0000259" key="2">
    <source>
        <dbReference type="Pfam" id="PF09850"/>
    </source>
</evidence>
<dbReference type="PANTHER" id="PTHR38033:SF1">
    <property type="entry name" value="DOTU FAMILY TYPE IV_VI SECRETION SYSTEM PROTEIN"/>
    <property type="match status" value="1"/>
</dbReference>
<dbReference type="NCBIfam" id="NF038239">
    <property type="entry name" value="T6SS_TssL_short"/>
    <property type="match status" value="1"/>
</dbReference>
<evidence type="ECO:0000313" key="3">
    <source>
        <dbReference type="EMBL" id="MDB6372325.1"/>
    </source>
</evidence>
<protein>
    <submittedName>
        <fullName evidence="3">Type VI secretion system protein TssL, short form</fullName>
    </submittedName>
</protein>
<name>A0AAW6BHY9_9GAMM</name>
<proteinExistence type="predicted"/>
<gene>
    <name evidence="3" type="primary">tssL</name>
    <name evidence="3" type="ORF">PH362_10290</name>
</gene>
<sequence length="226" mass="25171">MNRSHLLTKTSPLTKTSRPDIDALLQNSYLLVIALCRGVRVDQGSAVWQHCIDEIEQTQEALSAAGVSDAAREHIRYALCALLDETVLKRAPDEGYAAWRATSLQAHFFGTAEAGNRLYERIRAVLDEPAPDRTVLTCFHRVLLLGFQGDYREDTSLIREQLITRLSQHLLPFDRVQPSPVRVGAAPSWAGWRSIGGPLIMTIIALTGVWWGLGQYLITLLPGWAQ</sequence>
<comment type="caution">
    <text evidence="3">The sequence shown here is derived from an EMBL/GenBank/DDBJ whole genome shotgun (WGS) entry which is preliminary data.</text>
</comment>
<dbReference type="AlphaFoldDB" id="A0AAW6BHY9"/>
<dbReference type="RefSeq" id="WP_271866339.1">
    <property type="nucleotide sequence ID" value="NZ_JAQMFO010000012.1"/>
</dbReference>
<dbReference type="InterPro" id="IPR038522">
    <property type="entry name" value="T4/T6SS_DotU_sf"/>
</dbReference>
<dbReference type="EMBL" id="JAQMFO010000012">
    <property type="protein sequence ID" value="MDB6372325.1"/>
    <property type="molecule type" value="Genomic_DNA"/>
</dbReference>
<reference evidence="3" key="1">
    <citation type="submission" date="2023-01" db="EMBL/GenBank/DDBJ databases">
        <title>Genome sequencing of Photorhabdus bodei 09-20.</title>
        <authorList>
            <person name="Kalindamar S."/>
            <person name="Kumru S."/>
        </authorList>
    </citation>
    <scope>NUCLEOTIDE SEQUENCE</scope>
    <source>
        <strain evidence="3">09-20</strain>
    </source>
</reference>
<feature type="domain" description="Type IV / VI secretion system DotU" evidence="2">
    <location>
        <begin position="22"/>
        <end position="199"/>
    </location>
</feature>
<accession>A0AAW6BHY9</accession>
<keyword evidence="1" id="KW-0472">Membrane</keyword>
<dbReference type="PANTHER" id="PTHR38033">
    <property type="entry name" value="MEMBRANE PROTEIN-RELATED"/>
    <property type="match status" value="1"/>
</dbReference>
<keyword evidence="1" id="KW-1133">Transmembrane helix</keyword>
<dbReference type="NCBIfam" id="TIGR03349">
    <property type="entry name" value="IV_VI_DotU"/>
    <property type="match status" value="1"/>
</dbReference>
<dbReference type="Pfam" id="PF09850">
    <property type="entry name" value="DotU"/>
    <property type="match status" value="1"/>
</dbReference>
<feature type="transmembrane region" description="Helical" evidence="1">
    <location>
        <begin position="199"/>
        <end position="218"/>
    </location>
</feature>
<dbReference type="InterPro" id="IPR017732">
    <property type="entry name" value="T4/T6SS_DotU"/>
</dbReference>
<dbReference type="Proteomes" id="UP001212996">
    <property type="component" value="Unassembled WGS sequence"/>
</dbReference>
<organism evidence="3 4">
    <name type="scientific">Photorhabdus bodei</name>
    <dbReference type="NCBI Taxonomy" id="2029681"/>
    <lineage>
        <taxon>Bacteria</taxon>
        <taxon>Pseudomonadati</taxon>
        <taxon>Pseudomonadota</taxon>
        <taxon>Gammaproteobacteria</taxon>
        <taxon>Enterobacterales</taxon>
        <taxon>Morganellaceae</taxon>
        <taxon>Photorhabdus</taxon>
    </lineage>
</organism>